<reference evidence="2 3" key="1">
    <citation type="journal article" date="2019" name="Genome Biol. Evol.">
        <title>Insights into the evolution of the New World diploid cottons (Gossypium, subgenus Houzingenia) based on genome sequencing.</title>
        <authorList>
            <person name="Grover C.E."/>
            <person name="Arick M.A. 2nd"/>
            <person name="Thrash A."/>
            <person name="Conover J.L."/>
            <person name="Sanders W.S."/>
            <person name="Peterson D.G."/>
            <person name="Frelichowski J.E."/>
            <person name="Scheffler J.A."/>
            <person name="Scheffler B.E."/>
            <person name="Wendel J.F."/>
        </authorList>
    </citation>
    <scope>NUCLEOTIDE SEQUENCE [LARGE SCALE GENOMIC DNA]</scope>
    <source>
        <strain evidence="2">8</strain>
        <tissue evidence="2">Leaf</tissue>
    </source>
</reference>
<dbReference type="InterPro" id="IPR002156">
    <property type="entry name" value="RNaseH_domain"/>
</dbReference>
<evidence type="ECO:0000313" key="2">
    <source>
        <dbReference type="EMBL" id="MBA0592254.1"/>
    </source>
</evidence>
<dbReference type="Proteomes" id="UP000593578">
    <property type="component" value="Unassembled WGS sequence"/>
</dbReference>
<dbReference type="Pfam" id="PF13456">
    <property type="entry name" value="RVT_3"/>
    <property type="match status" value="1"/>
</dbReference>
<evidence type="ECO:0000313" key="3">
    <source>
        <dbReference type="Proteomes" id="UP000593578"/>
    </source>
</evidence>
<dbReference type="GO" id="GO:0004523">
    <property type="term" value="F:RNA-DNA hybrid ribonuclease activity"/>
    <property type="evidence" value="ECO:0007669"/>
    <property type="project" value="InterPro"/>
</dbReference>
<dbReference type="EMBL" id="JABEZZ010000008">
    <property type="protein sequence ID" value="MBA0592254.1"/>
    <property type="molecule type" value="Genomic_DNA"/>
</dbReference>
<comment type="caution">
    <text evidence="2">The sequence shown here is derived from an EMBL/GenBank/DDBJ whole genome shotgun (WGS) entry which is preliminary data.</text>
</comment>
<accession>A0A7J8PSI0</accession>
<proteinExistence type="predicted"/>
<evidence type="ECO:0000259" key="1">
    <source>
        <dbReference type="Pfam" id="PF13456"/>
    </source>
</evidence>
<dbReference type="GO" id="GO:0003676">
    <property type="term" value="F:nucleic acid binding"/>
    <property type="evidence" value="ECO:0007669"/>
    <property type="project" value="InterPro"/>
</dbReference>
<organism evidence="2 3">
    <name type="scientific">Gossypium raimondii</name>
    <name type="common">Peruvian cotton</name>
    <name type="synonym">Gossypium klotzschianum subsp. raimondii</name>
    <dbReference type="NCBI Taxonomy" id="29730"/>
    <lineage>
        <taxon>Eukaryota</taxon>
        <taxon>Viridiplantae</taxon>
        <taxon>Streptophyta</taxon>
        <taxon>Embryophyta</taxon>
        <taxon>Tracheophyta</taxon>
        <taxon>Spermatophyta</taxon>
        <taxon>Magnoliopsida</taxon>
        <taxon>eudicotyledons</taxon>
        <taxon>Gunneridae</taxon>
        <taxon>Pentapetalae</taxon>
        <taxon>rosids</taxon>
        <taxon>malvids</taxon>
        <taxon>Malvales</taxon>
        <taxon>Malvaceae</taxon>
        <taxon>Malvoideae</taxon>
        <taxon>Gossypium</taxon>
    </lineage>
</organism>
<gene>
    <name evidence="2" type="ORF">Gorai_009238</name>
</gene>
<name>A0A7J8PSI0_GOSRA</name>
<protein>
    <recommendedName>
        <fullName evidence="1">RNase H type-1 domain-containing protein</fullName>
    </recommendedName>
</protein>
<sequence>MVLGSSVVHNGWVPLVFAVEAIVCSQGLQMGLDLGAIAVRVESDALSVIKKLQKVEEDKSKISATIKVCLWLSKGFQMCKVVNGKRSKN</sequence>
<feature type="domain" description="RNase H type-1" evidence="1">
    <location>
        <begin position="17"/>
        <end position="89"/>
    </location>
</feature>
<dbReference type="AlphaFoldDB" id="A0A7J8PSI0"/>